<name>A0A645BLG3_9ZZZZ</name>
<dbReference type="AlphaFoldDB" id="A0A645BLG3"/>
<reference evidence="1" key="1">
    <citation type="submission" date="2019-08" db="EMBL/GenBank/DDBJ databases">
        <authorList>
            <person name="Kucharzyk K."/>
            <person name="Murdoch R.W."/>
            <person name="Higgins S."/>
            <person name="Loffler F."/>
        </authorList>
    </citation>
    <scope>NUCLEOTIDE SEQUENCE</scope>
</reference>
<organism evidence="1">
    <name type="scientific">bioreactor metagenome</name>
    <dbReference type="NCBI Taxonomy" id="1076179"/>
    <lineage>
        <taxon>unclassified sequences</taxon>
        <taxon>metagenomes</taxon>
        <taxon>ecological metagenomes</taxon>
    </lineage>
</organism>
<proteinExistence type="predicted"/>
<accession>A0A645BLG3</accession>
<comment type="caution">
    <text evidence="1">The sequence shown here is derived from an EMBL/GenBank/DDBJ whole genome shotgun (WGS) entry which is preliminary data.</text>
</comment>
<sequence length="143" mass="15818">MSRETENFSMYSLISIRTICSSESNKFSAKALANSVFPTPVGPKKRKDPIGRFGDWRPARERKTAFVTLSTASSWPMTRLCSVSSNFRSLSLSPSTSFVTGMPVIRPTTVAISFSVTDSWTRLPALFLRVAFSFSRAANSFSI</sequence>
<dbReference type="EMBL" id="VSSQ01020844">
    <property type="protein sequence ID" value="MPM66022.1"/>
    <property type="molecule type" value="Genomic_DNA"/>
</dbReference>
<protein>
    <submittedName>
        <fullName evidence="1">Uncharacterized protein</fullName>
    </submittedName>
</protein>
<evidence type="ECO:0000313" key="1">
    <source>
        <dbReference type="EMBL" id="MPM66022.1"/>
    </source>
</evidence>
<gene>
    <name evidence="1" type="ORF">SDC9_112926</name>
</gene>